<dbReference type="KEGG" id="hqi:H9L05_10180"/>
<evidence type="ECO:0000313" key="1">
    <source>
        <dbReference type="EMBL" id="QNP53858.1"/>
    </source>
</evidence>
<dbReference type="Pfam" id="PF13646">
    <property type="entry name" value="HEAT_2"/>
    <property type="match status" value="1"/>
</dbReference>
<dbReference type="SUPFAM" id="SSF48371">
    <property type="entry name" value="ARM repeat"/>
    <property type="match status" value="1"/>
</dbReference>
<name>A0A7H0GZZ2_9BACT</name>
<protein>
    <submittedName>
        <fullName evidence="1">HEAT repeat domain-containing protein</fullName>
    </submittedName>
</protein>
<evidence type="ECO:0000313" key="2">
    <source>
        <dbReference type="Proteomes" id="UP000516093"/>
    </source>
</evidence>
<gene>
    <name evidence="1" type="ORF">H9L05_10180</name>
</gene>
<dbReference type="EMBL" id="CP060784">
    <property type="protein sequence ID" value="QNP53858.1"/>
    <property type="molecule type" value="Genomic_DNA"/>
</dbReference>
<reference evidence="1 2" key="1">
    <citation type="submission" date="2020-08" db="EMBL/GenBank/DDBJ databases">
        <title>Genome sequence of Hymenobacter qilianensis JCM 19763T.</title>
        <authorList>
            <person name="Hyun D.-W."/>
            <person name="Bae J.-W."/>
        </authorList>
    </citation>
    <scope>NUCLEOTIDE SEQUENCE [LARGE SCALE GENOMIC DNA]</scope>
    <source>
        <strain evidence="1 2">JCM 19763</strain>
    </source>
</reference>
<dbReference type="InterPro" id="IPR016024">
    <property type="entry name" value="ARM-type_fold"/>
</dbReference>
<dbReference type="RefSeq" id="WP_187734058.1">
    <property type="nucleotide sequence ID" value="NZ_CP060784.1"/>
</dbReference>
<dbReference type="Gene3D" id="1.25.10.10">
    <property type="entry name" value="Leucine-rich Repeat Variant"/>
    <property type="match status" value="1"/>
</dbReference>
<organism evidence="1 2">
    <name type="scientific">Hymenobacter qilianensis</name>
    <dbReference type="NCBI Taxonomy" id="1385715"/>
    <lineage>
        <taxon>Bacteria</taxon>
        <taxon>Pseudomonadati</taxon>
        <taxon>Bacteroidota</taxon>
        <taxon>Cytophagia</taxon>
        <taxon>Cytophagales</taxon>
        <taxon>Hymenobacteraceae</taxon>
        <taxon>Hymenobacter</taxon>
    </lineage>
</organism>
<dbReference type="Proteomes" id="UP000516093">
    <property type="component" value="Chromosome"/>
</dbReference>
<keyword evidence="2" id="KW-1185">Reference proteome</keyword>
<sequence>MQKYEAIEKLRPKLADLAVSGMMRNALNDSFWAVRQAAAEALRRYKGPEGNAVRMELQRVATADKKSQVRAAALASLSSFQNEDFGSVYTVALADSSNLVVSAAINALAKAPQSNREHK</sequence>
<proteinExistence type="predicted"/>
<dbReference type="AlphaFoldDB" id="A0A7H0GZZ2"/>
<dbReference type="InterPro" id="IPR011989">
    <property type="entry name" value="ARM-like"/>
</dbReference>
<accession>A0A7H0GZZ2</accession>